<keyword evidence="1" id="KW-0472">Membrane</keyword>
<organism evidence="2 3">
    <name type="scientific">Ferruginibacter yonginensis</name>
    <dbReference type="NCBI Taxonomy" id="1310416"/>
    <lineage>
        <taxon>Bacteria</taxon>
        <taxon>Pseudomonadati</taxon>
        <taxon>Bacteroidota</taxon>
        <taxon>Chitinophagia</taxon>
        <taxon>Chitinophagales</taxon>
        <taxon>Chitinophagaceae</taxon>
        <taxon>Ferruginibacter</taxon>
    </lineage>
</organism>
<keyword evidence="3" id="KW-1185">Reference proteome</keyword>
<feature type="transmembrane region" description="Helical" evidence="1">
    <location>
        <begin position="24"/>
        <end position="43"/>
    </location>
</feature>
<protein>
    <submittedName>
        <fullName evidence="2">Uncharacterized protein</fullName>
    </submittedName>
</protein>
<evidence type="ECO:0000313" key="3">
    <source>
        <dbReference type="Proteomes" id="UP001595907"/>
    </source>
</evidence>
<evidence type="ECO:0000256" key="1">
    <source>
        <dbReference type="SAM" id="Phobius"/>
    </source>
</evidence>
<sequence length="75" mass="8618">MSLSEQAAELIDAGFTRDSQKRGLIRWMLGFSMALNVFLIYAYTSNSKAHEKVLHEIIQMQNKTEQKVDTTLKKL</sequence>
<reference evidence="3" key="1">
    <citation type="journal article" date="2019" name="Int. J. Syst. Evol. Microbiol.">
        <title>The Global Catalogue of Microorganisms (GCM) 10K type strain sequencing project: providing services to taxonomists for standard genome sequencing and annotation.</title>
        <authorList>
            <consortium name="The Broad Institute Genomics Platform"/>
            <consortium name="The Broad Institute Genome Sequencing Center for Infectious Disease"/>
            <person name="Wu L."/>
            <person name="Ma J."/>
        </authorList>
    </citation>
    <scope>NUCLEOTIDE SEQUENCE [LARGE SCALE GENOMIC DNA]</scope>
    <source>
        <strain evidence="3">CECT 8289</strain>
    </source>
</reference>
<evidence type="ECO:0000313" key="2">
    <source>
        <dbReference type="EMBL" id="MFC4261918.1"/>
    </source>
</evidence>
<dbReference type="RefSeq" id="WP_379707086.1">
    <property type="nucleotide sequence ID" value="NZ_JBHSCZ010000001.1"/>
</dbReference>
<accession>A0ABV8QQ35</accession>
<dbReference type="EMBL" id="JBHSCZ010000001">
    <property type="protein sequence ID" value="MFC4261918.1"/>
    <property type="molecule type" value="Genomic_DNA"/>
</dbReference>
<keyword evidence="1" id="KW-0812">Transmembrane</keyword>
<proteinExistence type="predicted"/>
<keyword evidence="1" id="KW-1133">Transmembrane helix</keyword>
<dbReference type="Proteomes" id="UP001595907">
    <property type="component" value="Unassembled WGS sequence"/>
</dbReference>
<name>A0ABV8QQ35_9BACT</name>
<gene>
    <name evidence="2" type="ORF">ACFOWM_03445</name>
</gene>
<comment type="caution">
    <text evidence="2">The sequence shown here is derived from an EMBL/GenBank/DDBJ whole genome shotgun (WGS) entry which is preliminary data.</text>
</comment>